<dbReference type="Pfam" id="PF01753">
    <property type="entry name" value="zf-MYND"/>
    <property type="match status" value="1"/>
</dbReference>
<dbReference type="SUPFAM" id="SSF144232">
    <property type="entry name" value="HIT/MYND zinc finger-like"/>
    <property type="match status" value="1"/>
</dbReference>
<evidence type="ECO:0000256" key="2">
    <source>
        <dbReference type="ARBA" id="ARBA00022771"/>
    </source>
</evidence>
<evidence type="ECO:0000256" key="3">
    <source>
        <dbReference type="ARBA" id="ARBA00022833"/>
    </source>
</evidence>
<organism evidence="6 7">
    <name type="scientific">Paramarasmius palmivorus</name>
    <dbReference type="NCBI Taxonomy" id="297713"/>
    <lineage>
        <taxon>Eukaryota</taxon>
        <taxon>Fungi</taxon>
        <taxon>Dikarya</taxon>
        <taxon>Basidiomycota</taxon>
        <taxon>Agaricomycotina</taxon>
        <taxon>Agaricomycetes</taxon>
        <taxon>Agaricomycetidae</taxon>
        <taxon>Agaricales</taxon>
        <taxon>Marasmiineae</taxon>
        <taxon>Marasmiaceae</taxon>
        <taxon>Paramarasmius</taxon>
    </lineage>
</organism>
<feature type="domain" description="MYND-type" evidence="5">
    <location>
        <begin position="92"/>
        <end position="141"/>
    </location>
</feature>
<dbReference type="InterPro" id="IPR002893">
    <property type="entry name" value="Znf_MYND"/>
</dbReference>
<proteinExistence type="predicted"/>
<dbReference type="Gene3D" id="6.10.140.2220">
    <property type="match status" value="1"/>
</dbReference>
<dbReference type="GO" id="GO:0008270">
    <property type="term" value="F:zinc ion binding"/>
    <property type="evidence" value="ECO:0007669"/>
    <property type="project" value="UniProtKB-KW"/>
</dbReference>
<dbReference type="PROSITE" id="PS50865">
    <property type="entry name" value="ZF_MYND_2"/>
    <property type="match status" value="1"/>
</dbReference>
<keyword evidence="2 4" id="KW-0863">Zinc-finger</keyword>
<dbReference type="EMBL" id="JAYKXP010000021">
    <property type="protein sequence ID" value="KAK7047242.1"/>
    <property type="molecule type" value="Genomic_DNA"/>
</dbReference>
<comment type="caution">
    <text evidence="6">The sequence shown here is derived from an EMBL/GenBank/DDBJ whole genome shotgun (WGS) entry which is preliminary data.</text>
</comment>
<evidence type="ECO:0000313" key="6">
    <source>
        <dbReference type="EMBL" id="KAK7047242.1"/>
    </source>
</evidence>
<gene>
    <name evidence="6" type="ORF">VNI00_006908</name>
</gene>
<protein>
    <recommendedName>
        <fullName evidence="5">MYND-type domain-containing protein</fullName>
    </recommendedName>
</protein>
<accession>A0AAW0DAP3</accession>
<keyword evidence="7" id="KW-1185">Reference proteome</keyword>
<keyword evidence="1" id="KW-0479">Metal-binding</keyword>
<sequence length="177" mass="20077">MATSFRTFKTHFVLAQPHEPKHENKNSNELETSPIITILTGTSHGNPFVSPFVPSNRLGVLKQVQVKEYLNVNGPGPVVEVVLDEDEVSHGCLKCARDGVAQAKFELKDALRFLKCTGCSAEYYCTKKCQNQDWKAHKTECKKKLWRYGQRDKAARLMEEARMTYAIGHIGWYGFIV</sequence>
<evidence type="ECO:0000256" key="4">
    <source>
        <dbReference type="PROSITE-ProRule" id="PRU00134"/>
    </source>
</evidence>
<dbReference type="AlphaFoldDB" id="A0AAW0DAP3"/>
<keyword evidence="3" id="KW-0862">Zinc</keyword>
<reference evidence="6 7" key="1">
    <citation type="submission" date="2024-01" db="EMBL/GenBank/DDBJ databases">
        <title>A draft genome for a cacao thread blight-causing isolate of Paramarasmius palmivorus.</title>
        <authorList>
            <person name="Baruah I.K."/>
            <person name="Bukari Y."/>
            <person name="Amoako-Attah I."/>
            <person name="Meinhardt L.W."/>
            <person name="Bailey B.A."/>
            <person name="Cohen S.P."/>
        </authorList>
    </citation>
    <scope>NUCLEOTIDE SEQUENCE [LARGE SCALE GENOMIC DNA]</scope>
    <source>
        <strain evidence="6 7">GH-12</strain>
    </source>
</reference>
<evidence type="ECO:0000313" key="7">
    <source>
        <dbReference type="Proteomes" id="UP001383192"/>
    </source>
</evidence>
<dbReference type="Proteomes" id="UP001383192">
    <property type="component" value="Unassembled WGS sequence"/>
</dbReference>
<name>A0AAW0DAP3_9AGAR</name>
<evidence type="ECO:0000256" key="1">
    <source>
        <dbReference type="ARBA" id="ARBA00022723"/>
    </source>
</evidence>
<evidence type="ECO:0000259" key="5">
    <source>
        <dbReference type="PROSITE" id="PS50865"/>
    </source>
</evidence>